<protein>
    <submittedName>
        <fullName evidence="1">Uncharacterized protein</fullName>
    </submittedName>
</protein>
<dbReference type="EMBL" id="FOFB01000012">
    <property type="protein sequence ID" value="SEQ59639.1"/>
    <property type="molecule type" value="Genomic_DNA"/>
</dbReference>
<gene>
    <name evidence="1" type="ORF">SAMN05444359_11291</name>
</gene>
<dbReference type="STRING" id="478744.SAMN05444359_11291"/>
<keyword evidence="2" id="KW-1185">Reference proteome</keyword>
<organism evidence="1 2">
    <name type="scientific">Neolewinella agarilytica</name>
    <dbReference type="NCBI Taxonomy" id="478744"/>
    <lineage>
        <taxon>Bacteria</taxon>
        <taxon>Pseudomonadati</taxon>
        <taxon>Bacteroidota</taxon>
        <taxon>Saprospiria</taxon>
        <taxon>Saprospirales</taxon>
        <taxon>Lewinellaceae</taxon>
        <taxon>Neolewinella</taxon>
    </lineage>
</organism>
<evidence type="ECO:0000313" key="1">
    <source>
        <dbReference type="EMBL" id="SEQ59639.1"/>
    </source>
</evidence>
<evidence type="ECO:0000313" key="2">
    <source>
        <dbReference type="Proteomes" id="UP000199021"/>
    </source>
</evidence>
<dbReference type="AlphaFoldDB" id="A0A1H9HBB4"/>
<dbReference type="Proteomes" id="UP000199021">
    <property type="component" value="Unassembled WGS sequence"/>
</dbReference>
<accession>A0A1H9HBB4</accession>
<sequence length="139" mass="15409">MKSINFCEAYFKCNSLLLSLQLRSSVPYPCAVAYKTTQPQDYITPPSCEAACSIPARQPTRLPNHKTTLLPPAAKQRTPPLTAAPTLLPTTILHYFPPAAKQRALSPRGSFSNTYPRAAAYKTTQLQDYRRLLSTTPII</sequence>
<reference evidence="2" key="1">
    <citation type="submission" date="2016-10" db="EMBL/GenBank/DDBJ databases">
        <authorList>
            <person name="Varghese N."/>
            <person name="Submissions S."/>
        </authorList>
    </citation>
    <scope>NUCLEOTIDE SEQUENCE [LARGE SCALE GENOMIC DNA]</scope>
    <source>
        <strain evidence="2">DSM 24740</strain>
    </source>
</reference>
<name>A0A1H9HBB4_9BACT</name>
<dbReference type="InParanoid" id="A0A1H9HBB4"/>
<proteinExistence type="predicted"/>